<protein>
    <submittedName>
        <fullName evidence="5">Transcriptional regulator</fullName>
    </submittedName>
</protein>
<evidence type="ECO:0000256" key="1">
    <source>
        <dbReference type="ARBA" id="ARBA00023125"/>
    </source>
</evidence>
<dbReference type="SUPFAM" id="SSF50969">
    <property type="entry name" value="YVTN repeat-like/Quinoprotein amine dehydrogenase"/>
    <property type="match status" value="1"/>
</dbReference>
<reference evidence="5 6" key="1">
    <citation type="submission" date="2018-01" db="EMBL/GenBank/DDBJ databases">
        <authorList>
            <person name="Paulsen S."/>
            <person name="Gram L.K."/>
        </authorList>
    </citation>
    <scope>NUCLEOTIDE SEQUENCE [LARGE SCALE GENOMIC DNA]</scope>
    <source>
        <strain evidence="5 6">S2599</strain>
    </source>
</reference>
<reference evidence="6" key="2">
    <citation type="submission" date="2019-06" db="EMBL/GenBank/DDBJ databases">
        <title>Co-occurence of chitin degradation, pigmentation and bioactivity in marine Pseudoalteromonas.</title>
        <authorList>
            <person name="Sonnenschein E.C."/>
            <person name="Bech P.K."/>
        </authorList>
    </citation>
    <scope>NUCLEOTIDE SEQUENCE [LARGE SCALE GENOMIC DNA]</scope>
    <source>
        <strain evidence="6">S2599</strain>
    </source>
</reference>
<feature type="DNA-binding region" description="OmpR/PhoB-type" evidence="2">
    <location>
        <begin position="16"/>
        <end position="114"/>
    </location>
</feature>
<dbReference type="SUPFAM" id="SSF46894">
    <property type="entry name" value="C-terminal effector domain of the bipartite response regulators"/>
    <property type="match status" value="1"/>
</dbReference>
<dbReference type="Gene3D" id="2.120.10.30">
    <property type="entry name" value="TolB, C-terminal domain"/>
    <property type="match status" value="1"/>
</dbReference>
<dbReference type="InterPro" id="IPR036388">
    <property type="entry name" value="WH-like_DNA-bd_sf"/>
</dbReference>
<dbReference type="GO" id="GO:0006355">
    <property type="term" value="P:regulation of DNA-templated transcription"/>
    <property type="evidence" value="ECO:0007669"/>
    <property type="project" value="InterPro"/>
</dbReference>
<organism evidence="5 6">
    <name type="scientific">Pseudoalteromonas rubra</name>
    <dbReference type="NCBI Taxonomy" id="43658"/>
    <lineage>
        <taxon>Bacteria</taxon>
        <taxon>Pseudomonadati</taxon>
        <taxon>Pseudomonadota</taxon>
        <taxon>Gammaproteobacteria</taxon>
        <taxon>Alteromonadales</taxon>
        <taxon>Pseudoalteromonadaceae</taxon>
        <taxon>Pseudoalteromonas</taxon>
    </lineage>
</organism>
<dbReference type="GO" id="GO:0003677">
    <property type="term" value="F:DNA binding"/>
    <property type="evidence" value="ECO:0007669"/>
    <property type="project" value="UniProtKB-UniRule"/>
</dbReference>
<evidence type="ECO:0000259" key="4">
    <source>
        <dbReference type="PROSITE" id="PS51755"/>
    </source>
</evidence>
<accession>A0A5S3WRP1</accession>
<dbReference type="EMBL" id="PNCJ01000057">
    <property type="protein sequence ID" value="TMP30894.1"/>
    <property type="molecule type" value="Genomic_DNA"/>
</dbReference>
<dbReference type="Gene3D" id="1.10.10.10">
    <property type="entry name" value="Winged helix-like DNA-binding domain superfamily/Winged helix DNA-binding domain"/>
    <property type="match status" value="1"/>
</dbReference>
<dbReference type="PROSITE" id="PS51755">
    <property type="entry name" value="OMPR_PHOB"/>
    <property type="match status" value="1"/>
</dbReference>
<keyword evidence="3" id="KW-1133">Transmembrane helix</keyword>
<dbReference type="SMART" id="SM00862">
    <property type="entry name" value="Trans_reg_C"/>
    <property type="match status" value="1"/>
</dbReference>
<sequence>MGSRVTMNEVRFSRQVKEVRFGAWILDPKHQSISDGEVERELEPLLFRLLCYLIINNEQIITRQNLVEDVWSQHYVDDNAINRAMSELRKILKSDKQKGTIVKTHYRKGYSFFLEPEIVYYEHVEKPSPPYVQTHTDPKLSGTPDPSTQPQVTAYHHRKSTLRWRYVLFPILLILPLLAWYILPTGLFATDQNTHLLTRSDIEESVLSWLPGRYATLNLSPNKQQVAFSFIQNDNRNYALVVKSLENGHEKRIGNPGVNYFPVGWSVDSSFIYYRAVSEDQCQVWQLSADFITSNRHVFDCTLHYTTGGGVAAGRFVYSKSGYRNRDELSVLTSRDLSTGDEFQITSPNLNSYGDRFLTYVAQKQVILFERRQYESNELYMTDLDGGNQVKLYESPNRIWAVNYDAEQDLVSWFDNTANQLYRFSLAQKRLHSVEQLQTEQQYASSQILDSNTLLMVSYPFQADVFLLDQQTLGLTELIASPLEDTSATEVGDEFLFLTRQGDQRIVRKQQSDGQIVPLALPQDNYTALRYNSASDHLLVQYKDKIDVYKLSDMTLADSINAQGVVVAAEFIGPHELGYVVVDDHKVKSRVFSYSLTEKKVTPLPTSDSLWIGRLDDEHLVSLSSSDKVVLYNIQSGEITRTIELPQVKYKHTLAIGEGDIYHSDGETIYKLDFSAPSVISEFYHIDTSKYVISNMKYSQKRGGLILDLIEVVENQLIKVTLKETESL</sequence>
<evidence type="ECO:0000313" key="6">
    <source>
        <dbReference type="Proteomes" id="UP000306719"/>
    </source>
</evidence>
<dbReference type="OrthoDB" id="6296073at2"/>
<dbReference type="InterPro" id="IPR011044">
    <property type="entry name" value="Quino_amine_DH_bsu"/>
</dbReference>
<dbReference type="GO" id="GO:0000160">
    <property type="term" value="P:phosphorelay signal transduction system"/>
    <property type="evidence" value="ECO:0007669"/>
    <property type="project" value="InterPro"/>
</dbReference>
<feature type="transmembrane region" description="Helical" evidence="3">
    <location>
        <begin position="166"/>
        <end position="183"/>
    </location>
</feature>
<gene>
    <name evidence="5" type="ORF">CWB98_23065</name>
</gene>
<feature type="domain" description="OmpR/PhoB-type" evidence="4">
    <location>
        <begin position="16"/>
        <end position="114"/>
    </location>
</feature>
<dbReference type="Proteomes" id="UP000306719">
    <property type="component" value="Unassembled WGS sequence"/>
</dbReference>
<dbReference type="InterPro" id="IPR001867">
    <property type="entry name" value="OmpR/PhoB-type_DNA-bd"/>
</dbReference>
<name>A0A5S3WRP1_9GAMM</name>
<dbReference type="InterPro" id="IPR016032">
    <property type="entry name" value="Sig_transdc_resp-reg_C-effctor"/>
</dbReference>
<keyword evidence="3" id="KW-0472">Membrane</keyword>
<keyword evidence="1 2" id="KW-0238">DNA-binding</keyword>
<proteinExistence type="predicted"/>
<dbReference type="InterPro" id="IPR011042">
    <property type="entry name" value="6-blade_b-propeller_TolB-like"/>
</dbReference>
<dbReference type="Pfam" id="PF00486">
    <property type="entry name" value="Trans_reg_C"/>
    <property type="match status" value="1"/>
</dbReference>
<evidence type="ECO:0000256" key="2">
    <source>
        <dbReference type="PROSITE-ProRule" id="PRU01091"/>
    </source>
</evidence>
<evidence type="ECO:0000256" key="3">
    <source>
        <dbReference type="SAM" id="Phobius"/>
    </source>
</evidence>
<evidence type="ECO:0000313" key="5">
    <source>
        <dbReference type="EMBL" id="TMP30894.1"/>
    </source>
</evidence>
<dbReference type="SUPFAM" id="SSF69304">
    <property type="entry name" value="Tricorn protease N-terminal domain"/>
    <property type="match status" value="1"/>
</dbReference>
<comment type="caution">
    <text evidence="5">The sequence shown here is derived from an EMBL/GenBank/DDBJ whole genome shotgun (WGS) entry which is preliminary data.</text>
</comment>
<keyword evidence="3" id="KW-0812">Transmembrane</keyword>
<dbReference type="AlphaFoldDB" id="A0A5S3WRP1"/>
<dbReference type="CDD" id="cd00383">
    <property type="entry name" value="trans_reg_C"/>
    <property type="match status" value="1"/>
</dbReference>